<dbReference type="GO" id="GO:0005525">
    <property type="term" value="F:GTP binding"/>
    <property type="evidence" value="ECO:0007669"/>
    <property type="project" value="UniProtKB-KW"/>
</dbReference>
<name>A0A317SRT1_9PEZI</name>
<comment type="caution">
    <text evidence="5">The sequence shown here is derived from an EMBL/GenBank/DDBJ whole genome shotgun (WGS) entry which is preliminary data.</text>
</comment>
<evidence type="ECO:0000313" key="6">
    <source>
        <dbReference type="Proteomes" id="UP000246991"/>
    </source>
</evidence>
<keyword evidence="4" id="KW-0342">GTP-binding</keyword>
<evidence type="ECO:0000256" key="4">
    <source>
        <dbReference type="ARBA" id="ARBA00023134"/>
    </source>
</evidence>
<dbReference type="GO" id="GO:0005829">
    <property type="term" value="C:cytosol"/>
    <property type="evidence" value="ECO:0007669"/>
    <property type="project" value="TreeGrafter"/>
</dbReference>
<dbReference type="InterPro" id="IPR023179">
    <property type="entry name" value="GTP-bd_ortho_bundle_sf"/>
</dbReference>
<dbReference type="EMBL" id="PYWC01000026">
    <property type="protein sequence ID" value="PWW77152.1"/>
    <property type="molecule type" value="Genomic_DNA"/>
</dbReference>
<evidence type="ECO:0000256" key="1">
    <source>
        <dbReference type="ARBA" id="ARBA00022490"/>
    </source>
</evidence>
<reference evidence="5 6" key="1">
    <citation type="submission" date="2018-03" db="EMBL/GenBank/DDBJ databases">
        <title>Genomes of Pezizomycetes fungi and the evolution of truffles.</title>
        <authorList>
            <person name="Murat C."/>
            <person name="Payen T."/>
            <person name="Noel B."/>
            <person name="Kuo A."/>
            <person name="Martin F.M."/>
        </authorList>
    </citation>
    <scope>NUCLEOTIDE SEQUENCE [LARGE SCALE GENOMIC DNA]</scope>
    <source>
        <strain evidence="5">091103-1</strain>
    </source>
</reference>
<keyword evidence="2" id="KW-0547">Nucleotide-binding</keyword>
<evidence type="ECO:0000256" key="3">
    <source>
        <dbReference type="ARBA" id="ARBA00022801"/>
    </source>
</evidence>
<dbReference type="AlphaFoldDB" id="A0A317SRT1"/>
<dbReference type="GO" id="GO:0000054">
    <property type="term" value="P:ribosomal subunit export from nucleus"/>
    <property type="evidence" value="ECO:0007669"/>
    <property type="project" value="TreeGrafter"/>
</dbReference>
<accession>A0A317SRT1</accession>
<dbReference type="InterPro" id="IPR043358">
    <property type="entry name" value="GNL1-like"/>
</dbReference>
<organism evidence="5 6">
    <name type="scientific">Tuber magnatum</name>
    <name type="common">white Piedmont truffle</name>
    <dbReference type="NCBI Taxonomy" id="42249"/>
    <lineage>
        <taxon>Eukaryota</taxon>
        <taxon>Fungi</taxon>
        <taxon>Dikarya</taxon>
        <taxon>Ascomycota</taxon>
        <taxon>Pezizomycotina</taxon>
        <taxon>Pezizomycetes</taxon>
        <taxon>Pezizales</taxon>
        <taxon>Tuberaceae</taxon>
        <taxon>Tuber</taxon>
    </lineage>
</organism>
<proteinExistence type="predicted"/>
<dbReference type="STRING" id="42249.A0A317SRT1"/>
<evidence type="ECO:0000313" key="5">
    <source>
        <dbReference type="EMBL" id="PWW77152.1"/>
    </source>
</evidence>
<dbReference type="PANTHER" id="PTHR45709">
    <property type="entry name" value="LARGE SUBUNIT GTPASE 1 HOMOLOG-RELATED"/>
    <property type="match status" value="1"/>
</dbReference>
<dbReference type="OrthoDB" id="61815at2759"/>
<dbReference type="Gene3D" id="1.10.1580.10">
    <property type="match status" value="1"/>
</dbReference>
<dbReference type="PANTHER" id="PTHR45709:SF2">
    <property type="entry name" value="LARGE SUBUNIT GTPASE 1 HOMOLOG"/>
    <property type="match status" value="1"/>
</dbReference>
<gene>
    <name evidence="5" type="ORF">C7212DRAFT_342959</name>
</gene>
<dbReference type="Proteomes" id="UP000246991">
    <property type="component" value="Unassembled WGS sequence"/>
</dbReference>
<keyword evidence="3" id="KW-0378">Hydrolase</keyword>
<dbReference type="GO" id="GO:0003924">
    <property type="term" value="F:GTPase activity"/>
    <property type="evidence" value="ECO:0007669"/>
    <property type="project" value="InterPro"/>
</dbReference>
<keyword evidence="6" id="KW-1185">Reference proteome</keyword>
<evidence type="ECO:0000256" key="2">
    <source>
        <dbReference type="ARBA" id="ARBA00022741"/>
    </source>
</evidence>
<protein>
    <submittedName>
        <fullName evidence="5">Uncharacterized protein</fullName>
    </submittedName>
</protein>
<keyword evidence="1" id="KW-0963">Cytoplasm</keyword>
<sequence length="163" mass="17989">MFINYHHVLVIHSISYHDRDRVLPVLRTRFEPICTVLCDCPGLVFPNFATTKAELVYNGVLPIDHLCEFSGPTTLVAQRIPQKFLESLYGIKIHTCPFEEGGAGVPTGGDLLMAYARARGFCNTGAGNPDDSRAARYVLKDYANGKLLFCHPPAQTLPSTHSI</sequence>